<protein>
    <submittedName>
        <fullName evidence="1">Uncharacterized protein</fullName>
    </submittedName>
</protein>
<dbReference type="EMBL" id="LAZR01002252">
    <property type="protein sequence ID" value="KKN32467.1"/>
    <property type="molecule type" value="Genomic_DNA"/>
</dbReference>
<gene>
    <name evidence="1" type="ORF">LCGC14_0813840</name>
</gene>
<name>A0A0F9Q669_9ZZZZ</name>
<organism evidence="1">
    <name type="scientific">marine sediment metagenome</name>
    <dbReference type="NCBI Taxonomy" id="412755"/>
    <lineage>
        <taxon>unclassified sequences</taxon>
        <taxon>metagenomes</taxon>
        <taxon>ecological metagenomes</taxon>
    </lineage>
</organism>
<dbReference type="AlphaFoldDB" id="A0A0F9Q669"/>
<accession>A0A0F9Q669</accession>
<evidence type="ECO:0000313" key="1">
    <source>
        <dbReference type="EMBL" id="KKN32467.1"/>
    </source>
</evidence>
<reference evidence="1" key="1">
    <citation type="journal article" date="2015" name="Nature">
        <title>Complex archaea that bridge the gap between prokaryotes and eukaryotes.</title>
        <authorList>
            <person name="Spang A."/>
            <person name="Saw J.H."/>
            <person name="Jorgensen S.L."/>
            <person name="Zaremba-Niedzwiedzka K."/>
            <person name="Martijn J."/>
            <person name="Lind A.E."/>
            <person name="van Eijk R."/>
            <person name="Schleper C."/>
            <person name="Guy L."/>
            <person name="Ettema T.J."/>
        </authorList>
    </citation>
    <scope>NUCLEOTIDE SEQUENCE</scope>
</reference>
<proteinExistence type="predicted"/>
<comment type="caution">
    <text evidence="1">The sequence shown here is derived from an EMBL/GenBank/DDBJ whole genome shotgun (WGS) entry which is preliminary data.</text>
</comment>
<sequence length="112" mass="12883">MADFDHERVAREFVKDHVSGLFPTHYTQEQDDTAVSLYSNVLAEILRREYGETHCLALIARNLWRARALEAEAKLAKAREGLRFYADKKHWVGSDQHNGATARRTLKEIEDG</sequence>